<dbReference type="Proteomes" id="UP000812013">
    <property type="component" value="Unassembled WGS sequence"/>
</dbReference>
<name>A0ABS6YXW0_9ACTN</name>
<keyword evidence="2" id="KW-0732">Signal</keyword>
<feature type="region of interest" description="Disordered" evidence="1">
    <location>
        <begin position="215"/>
        <end position="258"/>
    </location>
</feature>
<dbReference type="InterPro" id="IPR006311">
    <property type="entry name" value="TAT_signal"/>
</dbReference>
<reference evidence="3 4" key="1">
    <citation type="submission" date="2019-12" db="EMBL/GenBank/DDBJ databases">
        <title>Genome sequence of Streptomyces bambusae.</title>
        <authorList>
            <person name="Bansal K."/>
            <person name="Choksket S."/>
            <person name="Korpole S."/>
            <person name="Patil P.B."/>
        </authorList>
    </citation>
    <scope>NUCLEOTIDE SEQUENCE [LARGE SCALE GENOMIC DNA]</scope>
    <source>
        <strain evidence="3 4">SK60</strain>
    </source>
</reference>
<organism evidence="3 4">
    <name type="scientific">Streptomyces bambusae</name>
    <dbReference type="NCBI Taxonomy" id="1550616"/>
    <lineage>
        <taxon>Bacteria</taxon>
        <taxon>Bacillati</taxon>
        <taxon>Actinomycetota</taxon>
        <taxon>Actinomycetes</taxon>
        <taxon>Kitasatosporales</taxon>
        <taxon>Streptomycetaceae</taxon>
        <taxon>Streptomyces</taxon>
    </lineage>
</organism>
<dbReference type="PROSITE" id="PS51318">
    <property type="entry name" value="TAT"/>
    <property type="match status" value="1"/>
</dbReference>
<dbReference type="EMBL" id="WTFF01000001">
    <property type="protein sequence ID" value="MBW5480326.1"/>
    <property type="molecule type" value="Genomic_DNA"/>
</dbReference>
<evidence type="ECO:0000313" key="3">
    <source>
        <dbReference type="EMBL" id="MBW5480326.1"/>
    </source>
</evidence>
<proteinExistence type="predicted"/>
<evidence type="ECO:0000256" key="2">
    <source>
        <dbReference type="SAM" id="SignalP"/>
    </source>
</evidence>
<keyword evidence="4" id="KW-1185">Reference proteome</keyword>
<accession>A0ABS6YXW0</accession>
<comment type="caution">
    <text evidence="3">The sequence shown here is derived from an EMBL/GenBank/DDBJ whole genome shotgun (WGS) entry which is preliminary data.</text>
</comment>
<sequence>MTTSTTSTTTTPTVGRGLLTAALATALALGAGPAAAAGSGDDGGWKGDGLALSASDNAEVDAYIDRTKTAERSISVDVRTAALASGAELIGFEHRLKSPDSLKRKVATSLKEHPEQNVDAVLARLGDAVRYTLQWPDGAYTDGVTTVSAVMSAWGNDNTKWSNTWGRTSGYKGLNTGWRAPRSGQLFEVQFHTPASKHAQEVTHLLYEEQRLPSTTPARKKELQAQQDATFAAVPVPPGADRLSPPVSPAVPLPVPVR</sequence>
<evidence type="ECO:0000313" key="4">
    <source>
        <dbReference type="Proteomes" id="UP000812013"/>
    </source>
</evidence>
<gene>
    <name evidence="3" type="ORF">GPJ59_00035</name>
</gene>
<protein>
    <submittedName>
        <fullName evidence="3">ATP nucleotide 3'-pyrophosphokinase</fullName>
    </submittedName>
</protein>
<evidence type="ECO:0000256" key="1">
    <source>
        <dbReference type="SAM" id="MobiDB-lite"/>
    </source>
</evidence>
<feature type="compositionally biased region" description="Pro residues" evidence="1">
    <location>
        <begin position="246"/>
        <end position="258"/>
    </location>
</feature>
<dbReference type="RefSeq" id="WP_219664032.1">
    <property type="nucleotide sequence ID" value="NZ_WTFF01000001.1"/>
</dbReference>
<feature type="chain" id="PRO_5047488217" evidence="2">
    <location>
        <begin position="37"/>
        <end position="258"/>
    </location>
</feature>
<feature type="signal peptide" evidence="2">
    <location>
        <begin position="1"/>
        <end position="36"/>
    </location>
</feature>